<keyword evidence="1" id="KW-0092">Biotin</keyword>
<feature type="domain" description="Lipoyl-binding" evidence="3">
    <location>
        <begin position="47"/>
        <end position="123"/>
    </location>
</feature>
<dbReference type="Gene3D" id="2.40.50.100">
    <property type="match status" value="1"/>
</dbReference>
<comment type="caution">
    <text evidence="4">The sequence shown here is derived from an EMBL/GenBank/DDBJ whole genome shotgun (WGS) entry which is preliminary data.</text>
</comment>
<dbReference type="InterPro" id="IPR011053">
    <property type="entry name" value="Single_hybrid_motif"/>
</dbReference>
<reference evidence="4" key="1">
    <citation type="journal article" date="2014" name="Front. Microbiol.">
        <title>High frequency of phylogenetically diverse reductive dehalogenase-homologous genes in deep subseafloor sedimentary metagenomes.</title>
        <authorList>
            <person name="Kawai M."/>
            <person name="Futagami T."/>
            <person name="Toyoda A."/>
            <person name="Takaki Y."/>
            <person name="Nishi S."/>
            <person name="Hori S."/>
            <person name="Arai W."/>
            <person name="Tsubouchi T."/>
            <person name="Morono Y."/>
            <person name="Uchiyama I."/>
            <person name="Ito T."/>
            <person name="Fujiyama A."/>
            <person name="Inagaki F."/>
            <person name="Takami H."/>
        </authorList>
    </citation>
    <scope>NUCLEOTIDE SEQUENCE</scope>
    <source>
        <strain evidence="4">Expedition CK06-06</strain>
    </source>
</reference>
<dbReference type="InterPro" id="IPR050709">
    <property type="entry name" value="Biotin_Carboxyl_Carrier/Decarb"/>
</dbReference>
<dbReference type="PANTHER" id="PTHR45266:SF3">
    <property type="entry name" value="OXALOACETATE DECARBOXYLASE ALPHA CHAIN"/>
    <property type="match status" value="1"/>
</dbReference>
<evidence type="ECO:0000256" key="2">
    <source>
        <dbReference type="SAM" id="MobiDB-lite"/>
    </source>
</evidence>
<evidence type="ECO:0000259" key="3">
    <source>
        <dbReference type="PROSITE" id="PS50968"/>
    </source>
</evidence>
<sequence>MAFHHSNKNSGNMNKKGNTGKKPHLKSLGIEGTRYKTNFTKKFEIRKKWETIDDRKLITFLPGVIQKVKVKKGQKVKKGDCMVILEAMKMQNRITIHRDGLIKIIRVKEGQKVMKGMLLMELN</sequence>
<dbReference type="Pfam" id="PF00364">
    <property type="entry name" value="Biotin_lipoyl"/>
    <property type="match status" value="1"/>
</dbReference>
<gene>
    <name evidence="4" type="ORF">S03H2_58859</name>
</gene>
<name>X1I6G8_9ZZZZ</name>
<dbReference type="PANTHER" id="PTHR45266">
    <property type="entry name" value="OXALOACETATE DECARBOXYLASE ALPHA CHAIN"/>
    <property type="match status" value="1"/>
</dbReference>
<protein>
    <recommendedName>
        <fullName evidence="3">Lipoyl-binding domain-containing protein</fullName>
    </recommendedName>
</protein>
<organism evidence="4">
    <name type="scientific">marine sediment metagenome</name>
    <dbReference type="NCBI Taxonomy" id="412755"/>
    <lineage>
        <taxon>unclassified sequences</taxon>
        <taxon>metagenomes</taxon>
        <taxon>ecological metagenomes</taxon>
    </lineage>
</organism>
<evidence type="ECO:0000313" key="4">
    <source>
        <dbReference type="EMBL" id="GAH77956.1"/>
    </source>
</evidence>
<dbReference type="AlphaFoldDB" id="X1I6G8"/>
<dbReference type="CDD" id="cd06850">
    <property type="entry name" value="biotinyl_domain"/>
    <property type="match status" value="1"/>
</dbReference>
<feature type="compositionally biased region" description="Low complexity" evidence="2">
    <location>
        <begin position="8"/>
        <end position="17"/>
    </location>
</feature>
<feature type="region of interest" description="Disordered" evidence="2">
    <location>
        <begin position="1"/>
        <end position="28"/>
    </location>
</feature>
<dbReference type="EMBL" id="BARU01037816">
    <property type="protein sequence ID" value="GAH77956.1"/>
    <property type="molecule type" value="Genomic_DNA"/>
</dbReference>
<dbReference type="PROSITE" id="PS50968">
    <property type="entry name" value="BIOTINYL_LIPOYL"/>
    <property type="match status" value="1"/>
</dbReference>
<evidence type="ECO:0000256" key="1">
    <source>
        <dbReference type="ARBA" id="ARBA00023267"/>
    </source>
</evidence>
<dbReference type="InterPro" id="IPR000089">
    <property type="entry name" value="Biotin_lipoyl"/>
</dbReference>
<proteinExistence type="predicted"/>
<dbReference type="SUPFAM" id="SSF51230">
    <property type="entry name" value="Single hybrid motif"/>
    <property type="match status" value="1"/>
</dbReference>
<accession>X1I6G8</accession>